<dbReference type="Proteomes" id="UP000604481">
    <property type="component" value="Unassembled WGS sequence"/>
</dbReference>
<keyword evidence="6 10" id="KW-0808">Transferase</keyword>
<dbReference type="InterPro" id="IPR003385">
    <property type="entry name" value="Glyco_hydro_77"/>
</dbReference>
<dbReference type="Gene3D" id="3.20.20.80">
    <property type="entry name" value="Glycosidases"/>
    <property type="match status" value="1"/>
</dbReference>
<dbReference type="GO" id="GO:0004134">
    <property type="term" value="F:4-alpha-glucanotransferase activity"/>
    <property type="evidence" value="ECO:0007669"/>
    <property type="project" value="UniProtKB-EC"/>
</dbReference>
<accession>A0A8J7G2J6</accession>
<evidence type="ECO:0000256" key="5">
    <source>
        <dbReference type="ARBA" id="ARBA00022676"/>
    </source>
</evidence>
<evidence type="ECO:0000256" key="8">
    <source>
        <dbReference type="ARBA" id="ARBA00031423"/>
    </source>
</evidence>
<dbReference type="Pfam" id="PF02446">
    <property type="entry name" value="Glyco_hydro_77"/>
    <property type="match status" value="1"/>
</dbReference>
<evidence type="ECO:0000256" key="4">
    <source>
        <dbReference type="ARBA" id="ARBA00020295"/>
    </source>
</evidence>
<sequence>MTFSRASGLLAHITSLPSPYGIGDLGPAACRFADFLQSAGQTLWQVLPLGVTSYGDSPYQSFSTFAGNHYLISPELLIADGLLTDADIPALAFDAQRVDFGSVIPWKMTVLRAAWRNYQASPPAALKKEFATFCKQHAWLDDFALFVACKFHFIAARQNDYETPEYQSYYQRLAGRLSDNQIKDCYYGAVWNSWPAELAARNPKALSHWRKTLADDVTFYQFLQFLFFRQWGQLKTYANERGIRLIGDIPIFVAFDSADVWANQSLFCLDAAGDPNEVAGVPPDYFSATGQLWGNPLYDWAKHQEQDFAWWIDRIAALLATTDIVRIDHFRAFAAYWAVPFGEATAVNGQWKKSPGKALFAAIEKALGKNLPIIAEDLGIITPDVTALREKLGLPGMKVLQFAFDADAASDHLPHNYPDSRTVVYTGTHDNDTTLGWYGAANDKARDYFRRYLNTSGEAAGWDLIRLAWSTNAVFAIAPVQDVLGAGAQARMNTPGTASGNWQYRFSADALNSGQAEGLKYLSQLYGRNGLSTSAP</sequence>
<evidence type="ECO:0000313" key="12">
    <source>
        <dbReference type="Proteomes" id="UP000604481"/>
    </source>
</evidence>
<dbReference type="InterPro" id="IPR017853">
    <property type="entry name" value="GH"/>
</dbReference>
<evidence type="ECO:0000256" key="2">
    <source>
        <dbReference type="ARBA" id="ARBA00005684"/>
    </source>
</evidence>
<dbReference type="GO" id="GO:0005975">
    <property type="term" value="P:carbohydrate metabolic process"/>
    <property type="evidence" value="ECO:0007669"/>
    <property type="project" value="InterPro"/>
</dbReference>
<dbReference type="EMBL" id="JADFUA010000008">
    <property type="protein sequence ID" value="MBE9610238.1"/>
    <property type="molecule type" value="Genomic_DNA"/>
</dbReference>
<gene>
    <name evidence="11" type="primary">malQ</name>
    <name evidence="11" type="ORF">INR99_12885</name>
</gene>
<proteinExistence type="inferred from homology"/>
<evidence type="ECO:0000256" key="3">
    <source>
        <dbReference type="ARBA" id="ARBA00012560"/>
    </source>
</evidence>
<dbReference type="NCBIfam" id="TIGR00217">
    <property type="entry name" value="malQ"/>
    <property type="match status" value="1"/>
</dbReference>
<comment type="catalytic activity">
    <reaction evidence="1 10">
        <text>Transfers a segment of a (1-&gt;4)-alpha-D-glucan to a new position in an acceptor, which may be glucose or a (1-&gt;4)-alpha-D-glucan.</text>
        <dbReference type="EC" id="2.4.1.25"/>
    </reaction>
</comment>
<keyword evidence="5 10" id="KW-0328">Glycosyltransferase</keyword>
<dbReference type="EC" id="2.4.1.25" evidence="3 10"/>
<comment type="similarity">
    <text evidence="2 10">Belongs to the disproportionating enzyme family.</text>
</comment>
<evidence type="ECO:0000256" key="10">
    <source>
        <dbReference type="RuleBase" id="RU361207"/>
    </source>
</evidence>
<evidence type="ECO:0000313" key="11">
    <source>
        <dbReference type="EMBL" id="MBE9610238.1"/>
    </source>
</evidence>
<organism evidence="11 12">
    <name type="scientific">Chitinilyticum piscinae</name>
    <dbReference type="NCBI Taxonomy" id="2866724"/>
    <lineage>
        <taxon>Bacteria</taxon>
        <taxon>Pseudomonadati</taxon>
        <taxon>Pseudomonadota</taxon>
        <taxon>Betaproteobacteria</taxon>
        <taxon>Neisseriales</taxon>
        <taxon>Chitinibacteraceae</taxon>
        <taxon>Chitinilyticum</taxon>
    </lineage>
</organism>
<protein>
    <recommendedName>
        <fullName evidence="4 10">4-alpha-glucanotransferase</fullName>
        <ecNumber evidence="3 10">2.4.1.25</ecNumber>
    </recommendedName>
    <alternativeName>
        <fullName evidence="8 10">Amylomaltase</fullName>
    </alternativeName>
    <alternativeName>
        <fullName evidence="9 10">Disproportionating enzyme</fullName>
    </alternativeName>
</protein>
<dbReference type="AlphaFoldDB" id="A0A8J7G2J6"/>
<evidence type="ECO:0000256" key="6">
    <source>
        <dbReference type="ARBA" id="ARBA00022679"/>
    </source>
</evidence>
<keyword evidence="12" id="KW-1185">Reference proteome</keyword>
<evidence type="ECO:0000256" key="7">
    <source>
        <dbReference type="ARBA" id="ARBA00023277"/>
    </source>
</evidence>
<dbReference type="PANTHER" id="PTHR32438:SF5">
    <property type="entry name" value="4-ALPHA-GLUCANOTRANSFERASE DPE1, CHLOROPLASTIC_AMYLOPLASTIC"/>
    <property type="match status" value="1"/>
</dbReference>
<evidence type="ECO:0000256" key="1">
    <source>
        <dbReference type="ARBA" id="ARBA00000439"/>
    </source>
</evidence>
<reference evidence="11 12" key="1">
    <citation type="submission" date="2020-10" db="EMBL/GenBank/DDBJ databases">
        <title>The genome sequence of Chitinilyticum litopenaei 4Y14.</title>
        <authorList>
            <person name="Liu Y."/>
        </authorList>
    </citation>
    <scope>NUCLEOTIDE SEQUENCE [LARGE SCALE GENOMIC DNA]</scope>
    <source>
        <strain evidence="11 12">4Y14</strain>
    </source>
</reference>
<dbReference type="SUPFAM" id="SSF51445">
    <property type="entry name" value="(Trans)glycosidases"/>
    <property type="match status" value="1"/>
</dbReference>
<name>A0A8J7G2J6_9NEIS</name>
<dbReference type="PANTHER" id="PTHR32438">
    <property type="entry name" value="4-ALPHA-GLUCANOTRANSFERASE DPE1, CHLOROPLASTIC/AMYLOPLASTIC"/>
    <property type="match status" value="1"/>
</dbReference>
<evidence type="ECO:0000256" key="9">
    <source>
        <dbReference type="ARBA" id="ARBA00031501"/>
    </source>
</evidence>
<dbReference type="RefSeq" id="WP_194116770.1">
    <property type="nucleotide sequence ID" value="NZ_JADFUA010000008.1"/>
</dbReference>
<keyword evidence="7 10" id="KW-0119">Carbohydrate metabolism</keyword>
<comment type="caution">
    <text evidence="11">The sequence shown here is derived from an EMBL/GenBank/DDBJ whole genome shotgun (WGS) entry which is preliminary data.</text>
</comment>
<dbReference type="NCBIfam" id="NF011080">
    <property type="entry name" value="PRK14508.1-3"/>
    <property type="match status" value="1"/>
</dbReference>